<feature type="region of interest" description="Disordered" evidence="1">
    <location>
        <begin position="1"/>
        <end position="21"/>
    </location>
</feature>
<dbReference type="Proteomes" id="UP000001861">
    <property type="component" value="Unassembled WGS sequence"/>
</dbReference>
<dbReference type="GeneID" id="6013224"/>
<dbReference type="AlphaFoldDB" id="A8NVK9"/>
<sequence>MSVNANSHRRRLPQPIHKRQRINNADKIKPLSPVIIFDYVGEYTQGVVMIDINNRSPAVLGAKMVGAFDQAFAHPLPSASFTLRIKRPGYDHFDFNLAVNLPKPLRVHVFSPDFVKLTGTSKNYQVGLIDIQRLVLVGLHNIYGNVWQAEVDIDMNAMTF</sequence>
<comment type="caution">
    <text evidence="2">The sequence shown here is derived from an EMBL/GenBank/DDBJ whole genome shotgun (WGS) entry which is preliminary data.</text>
</comment>
<dbReference type="RefSeq" id="XP_001836675.1">
    <property type="nucleotide sequence ID" value="XM_001836623.1"/>
</dbReference>
<gene>
    <name evidence="2" type="ORF">CC1G_08060</name>
</gene>
<dbReference type="EMBL" id="AACS02000004">
    <property type="protein sequence ID" value="EAU85087.1"/>
    <property type="molecule type" value="Genomic_DNA"/>
</dbReference>
<dbReference type="VEuPathDB" id="FungiDB:CC1G_08060"/>
<reference evidence="2 3" key="1">
    <citation type="journal article" date="2010" name="Proc. Natl. Acad. Sci. U.S.A.">
        <title>Insights into evolution of multicellular fungi from the assembled chromosomes of the mushroom Coprinopsis cinerea (Coprinus cinereus).</title>
        <authorList>
            <person name="Stajich J.E."/>
            <person name="Wilke S.K."/>
            <person name="Ahren D."/>
            <person name="Au C.H."/>
            <person name="Birren B.W."/>
            <person name="Borodovsky M."/>
            <person name="Burns C."/>
            <person name="Canback B."/>
            <person name="Casselton L.A."/>
            <person name="Cheng C.K."/>
            <person name="Deng J."/>
            <person name="Dietrich F.S."/>
            <person name="Fargo D.C."/>
            <person name="Farman M.L."/>
            <person name="Gathman A.C."/>
            <person name="Goldberg J."/>
            <person name="Guigo R."/>
            <person name="Hoegger P.J."/>
            <person name="Hooker J.B."/>
            <person name="Huggins A."/>
            <person name="James T.Y."/>
            <person name="Kamada T."/>
            <person name="Kilaru S."/>
            <person name="Kodira C."/>
            <person name="Kues U."/>
            <person name="Kupfer D."/>
            <person name="Kwan H.S."/>
            <person name="Lomsadze A."/>
            <person name="Li W."/>
            <person name="Lilly W.W."/>
            <person name="Ma L.J."/>
            <person name="Mackey A.J."/>
            <person name="Manning G."/>
            <person name="Martin F."/>
            <person name="Muraguchi H."/>
            <person name="Natvig D.O."/>
            <person name="Palmerini H."/>
            <person name="Ramesh M.A."/>
            <person name="Rehmeyer C.J."/>
            <person name="Roe B.A."/>
            <person name="Shenoy N."/>
            <person name="Stanke M."/>
            <person name="Ter-Hovhannisyan V."/>
            <person name="Tunlid A."/>
            <person name="Velagapudi R."/>
            <person name="Vision T.J."/>
            <person name="Zeng Q."/>
            <person name="Zolan M.E."/>
            <person name="Pukkila P.J."/>
        </authorList>
    </citation>
    <scope>NUCLEOTIDE SEQUENCE [LARGE SCALE GENOMIC DNA]</scope>
    <source>
        <strain evidence="3">Okayama-7 / 130 / ATCC MYA-4618 / FGSC 9003</strain>
    </source>
</reference>
<accession>A8NVK9</accession>
<evidence type="ECO:0000313" key="3">
    <source>
        <dbReference type="Proteomes" id="UP000001861"/>
    </source>
</evidence>
<dbReference type="KEGG" id="cci:CC1G_08060"/>
<proteinExistence type="predicted"/>
<feature type="compositionally biased region" description="Basic residues" evidence="1">
    <location>
        <begin position="7"/>
        <end position="21"/>
    </location>
</feature>
<organism evidence="2 3">
    <name type="scientific">Coprinopsis cinerea (strain Okayama-7 / 130 / ATCC MYA-4618 / FGSC 9003)</name>
    <name type="common">Inky cap fungus</name>
    <name type="synonym">Hormographiella aspergillata</name>
    <dbReference type="NCBI Taxonomy" id="240176"/>
    <lineage>
        <taxon>Eukaryota</taxon>
        <taxon>Fungi</taxon>
        <taxon>Dikarya</taxon>
        <taxon>Basidiomycota</taxon>
        <taxon>Agaricomycotina</taxon>
        <taxon>Agaricomycetes</taxon>
        <taxon>Agaricomycetidae</taxon>
        <taxon>Agaricales</taxon>
        <taxon>Agaricineae</taxon>
        <taxon>Psathyrellaceae</taxon>
        <taxon>Coprinopsis</taxon>
    </lineage>
</organism>
<evidence type="ECO:0000256" key="1">
    <source>
        <dbReference type="SAM" id="MobiDB-lite"/>
    </source>
</evidence>
<dbReference type="OrthoDB" id="2662268at2759"/>
<dbReference type="InParanoid" id="A8NVK9"/>
<keyword evidence="3" id="KW-1185">Reference proteome</keyword>
<evidence type="ECO:0000313" key="2">
    <source>
        <dbReference type="EMBL" id="EAU85087.1"/>
    </source>
</evidence>
<protein>
    <submittedName>
        <fullName evidence="2">Uncharacterized protein</fullName>
    </submittedName>
</protein>
<name>A8NVK9_COPC7</name>